<accession>A0A6G3WPU8</accession>
<dbReference type="InterPro" id="IPR006141">
    <property type="entry name" value="Intein_N"/>
</dbReference>
<gene>
    <name evidence="4" type="ORF">G3M58_13950</name>
</gene>
<dbReference type="InterPro" id="IPR036844">
    <property type="entry name" value="Hint_dom_sf"/>
</dbReference>
<dbReference type="InterPro" id="IPR022385">
    <property type="entry name" value="Rhs_assc_core"/>
</dbReference>
<feature type="region of interest" description="Disordered" evidence="2">
    <location>
        <begin position="41"/>
        <end position="82"/>
    </location>
</feature>
<proteinExistence type="predicted"/>
<feature type="compositionally biased region" description="Basic and acidic residues" evidence="2">
    <location>
        <begin position="58"/>
        <end position="77"/>
    </location>
</feature>
<evidence type="ECO:0000256" key="1">
    <source>
        <dbReference type="ARBA" id="ARBA00022737"/>
    </source>
</evidence>
<dbReference type="PROSITE" id="PS50817">
    <property type="entry name" value="INTEIN_N_TER"/>
    <property type="match status" value="1"/>
</dbReference>
<dbReference type="Gene3D" id="2.180.10.10">
    <property type="entry name" value="RHS repeat-associated core"/>
    <property type="match status" value="1"/>
</dbReference>
<evidence type="ECO:0000313" key="4">
    <source>
        <dbReference type="EMBL" id="NEE07549.1"/>
    </source>
</evidence>
<dbReference type="Pfam" id="PF25023">
    <property type="entry name" value="TEN_YD-shell"/>
    <property type="match status" value="1"/>
</dbReference>
<dbReference type="Pfam" id="PF05593">
    <property type="entry name" value="RHS_repeat"/>
    <property type="match status" value="1"/>
</dbReference>
<evidence type="ECO:0000256" key="2">
    <source>
        <dbReference type="SAM" id="MobiDB-lite"/>
    </source>
</evidence>
<feature type="compositionally biased region" description="Basic and acidic residues" evidence="2">
    <location>
        <begin position="1777"/>
        <end position="1793"/>
    </location>
</feature>
<comment type="caution">
    <text evidence="4">The sequence shown here is derived from an EMBL/GenBank/DDBJ whole genome shotgun (WGS) entry which is preliminary data.</text>
</comment>
<dbReference type="InterPro" id="IPR056823">
    <property type="entry name" value="TEN-like_YD-shell"/>
</dbReference>
<keyword evidence="1" id="KW-0677">Repeat</keyword>
<dbReference type="Gene3D" id="2.170.16.10">
    <property type="entry name" value="Hedgehog/Intein (Hint) domain"/>
    <property type="match status" value="1"/>
</dbReference>
<reference evidence="4" key="1">
    <citation type="submission" date="2020-01" db="EMBL/GenBank/DDBJ databases">
        <title>Insect and environment-associated Actinomycetes.</title>
        <authorList>
            <person name="Currrie C."/>
            <person name="Chevrette M."/>
            <person name="Carlson C."/>
            <person name="Stubbendieck R."/>
            <person name="Wendt-Pienkowski E."/>
        </authorList>
    </citation>
    <scope>NUCLEOTIDE SEQUENCE</scope>
    <source>
        <strain evidence="4">SID7499</strain>
    </source>
</reference>
<dbReference type="NCBIfam" id="TIGR01643">
    <property type="entry name" value="YD_repeat_2x"/>
    <property type="match status" value="2"/>
</dbReference>
<dbReference type="InterPro" id="IPR031325">
    <property type="entry name" value="RHS_repeat"/>
</dbReference>
<feature type="compositionally biased region" description="Low complexity" evidence="2">
    <location>
        <begin position="1227"/>
        <end position="1237"/>
    </location>
</feature>
<dbReference type="InterPro" id="IPR030934">
    <property type="entry name" value="Intein_C"/>
</dbReference>
<feature type="domain" description="Hint" evidence="3">
    <location>
        <begin position="2031"/>
        <end position="2136"/>
    </location>
</feature>
<organism evidence="4">
    <name type="scientific">Streptomyces sp. SID7499</name>
    <dbReference type="NCBI Taxonomy" id="2706086"/>
    <lineage>
        <taxon>Bacteria</taxon>
        <taxon>Bacillati</taxon>
        <taxon>Actinomycetota</taxon>
        <taxon>Actinomycetes</taxon>
        <taxon>Kitasatosporales</taxon>
        <taxon>Streptomycetaceae</taxon>
        <taxon>Streptomyces</taxon>
    </lineage>
</organism>
<dbReference type="CDD" id="cd00081">
    <property type="entry name" value="Hint"/>
    <property type="match status" value="1"/>
</dbReference>
<dbReference type="SUPFAM" id="SSF51294">
    <property type="entry name" value="Hedgehog/intein (Hint) domain"/>
    <property type="match status" value="1"/>
</dbReference>
<dbReference type="InterPro" id="IPR006530">
    <property type="entry name" value="YD"/>
</dbReference>
<dbReference type="NCBIfam" id="TIGR03696">
    <property type="entry name" value="Rhs_assc_core"/>
    <property type="match status" value="1"/>
</dbReference>
<dbReference type="InterPro" id="IPR003587">
    <property type="entry name" value="Hint_dom_N"/>
</dbReference>
<evidence type="ECO:0000259" key="3">
    <source>
        <dbReference type="SMART" id="SM00306"/>
    </source>
</evidence>
<dbReference type="Pfam" id="PF07591">
    <property type="entry name" value="PT-HINT"/>
    <property type="match status" value="1"/>
</dbReference>
<name>A0A6G3WPU8_9ACTN</name>
<feature type="compositionally biased region" description="Polar residues" evidence="2">
    <location>
        <begin position="1627"/>
        <end position="1637"/>
    </location>
</feature>
<dbReference type="PANTHER" id="PTHR32305">
    <property type="match status" value="1"/>
</dbReference>
<dbReference type="InterPro" id="IPR050708">
    <property type="entry name" value="T6SS_VgrG/RHS"/>
</dbReference>
<sequence length="2301" mass="247627">MSSPPWFRSTRPAWRSGRRGAAVLLGLALSIGLLPQNAPEAAADEGMKRPKAQTNLDDPVRGKNAEPKAFRKTDPAEKAAVGRADKIRWPKAASAEVKLSGKAAEAAGLPLSAEAAGGKKAAETVRVEVLDQNASKAAGIDGVLFTVSRTDGETARGGAQITLDYSGFADAYGGGYGSRLRVAQYPACVLTTPKNKTCATPTYLESTNNAAKETLTATVSAVGDTSGVAPQLLEAQSAASSATVLAATASSGGDGGDYKATGLSASSEWGVDTRSGAFTWTYPLSVPPVPGGLRPSIGLGYNSQSIDGQTATTNNQGSWVGQGFSYEPGYIERRYKPCADDGHDDTYGDQCWAFDNATVALAGGTSGELVKDDATGDWRLANDDNSKIERLTDTTNGDDNGEYWKLTTTDGTQYFFGRNRLPGYAAGNEETDSTWTVPVYGDDAGEPCYKATFADAHCAQAWRWNLDHVIDPHGNVMSYFYGKEMNYYTQGLKTGENGKPYVRGGYLKRIDYGQRKDKVYSTKPAAQVVFTPAERCVGAAADCEPGDLTDATAARWPDVPWDQNCKASTKCAGQNSPTFWTRKKLTKITTQIRTGDAKYSPVDEWSLAHIFTDNGDSSKSLWLDGINHTGKVGTDASIPSVKLYGKQLPNRVDKLGDNIQPFHRFRLAGVENETGGALSVNYAPNECTTANLPAEDSSTKRCFPVKWNPPGEKDPILDWFHKYVVESVTETDLTGGSDDKITSYSYVGDAGWRKSKADGLTKAEYRTWGDWRGYGKVRVATSNGTNSPSNTKTEHVFFRGLHGDVNASGTTRSASVTDSNGTSYEDTEWKAGQELETLTYDGATVTEKSVAVPWTAVTATSTKDWGTRRARYVANGATDTYVALAIGGWRRTRATTQYDSKTGRVRQVDDYGAVGVADNECVRTEYADSESRHMYAYVSRVEKVSVECGVTPDRRTQVISDDLTLYDGSTTLGAAPTKGDVTTTKRLESHSGTTATYQTTAVTTYDDFGRPLVVKDAETASSPTEYASSTTYAETYGLATKSVVTNRAGWTATTEYAPQWGLPTVKVDANNRRTELAYDGLGRLTSVWLPDRIGATESIKYTYLVRGNAGPTAVQTRKIEKGGQSYGSEWTLYDGLLRPRQEQTEGPGGGRMVADTLYDGSNRVVQVNDTYYAAGAPSSQLFKPVNADLTGQTVTEYDGAGRVTASIFNVQGEEKHRTSYVHGGDRVTTTPPAGGAKTTVVKDARDHTTTQIQYPRGGDAVTTSYGYTPAGQLQKVTDDAGNEWSYTYDQLGRKKKAVDPDTGTSEFTYDAMDRQTSVTVNGNKTSTRYDELGRPASTWQGEPDTGTRLSMTKYDTVAKGELYGVYSYKDGAVHSSVTYPTLDANNDYKPVSTKYFLSKTAEPQLGGTYEFTAQYNDDGTVQGQGLPAAGDLPAEALGYSYDELQRPTGLNTSLGGLKYVSDVSYSPTSDLEQVELFTGESTAKKTWLNNTFEAGTHRLANASVRVEGAATAAYDADFTYNAVGDVLSIADTPGSGTGDVQCFRYDGLRRLTDAWTSSVATNGARGTGGADAACTPDASSSTVGGVSPYWTEYGYDAVGNRKSETRHGLGGAPTSTRTYAYGEKSGPNGTNSGPHTLSSVVEKTAATSTTPEVTSQDTYTYDVTGNTKTRVLNMGTQSLDWDKQGELTKVTNADGTVTQYTYDASGERILRDTSKEKTFYLPGMELHLDKSTSKVTTTRYYAFGATQIAMRDAAGVHFLASDHQGTAQLAINAKTGETTRRRTDPFGNPRDESTSSSSAPGWVNDKGFVGGTVQKSTGLTTLGAREYDSDTGRFISADPIIDYTDPQQINGYSYSNNNPVTFSDPSGLKPDDCVNVGITCTLERDGGWEVKATDTYYTYYGVKKPTESPAQHRARQQKARADAAKQRAIAVAKELGQIIADELGITDALDCFTTGALGSCGATALNVVSSLVAGGPLSRLAAKYWNKLDKAWALIKRIGNLSRRLWDSFQDWRKSSKAADEATEAVTCEVGNSFTPATKVLMADGSTKPIKDVDIGDKVLATDPETGETKVETVTAEIKGKGLKHLVKVTVDIDGKKGTKTASVTATDGHPFWVPELGEWIDATDLRAGEWLRTGAGTRVQVTSVERWTVRSATVHNLTVSDLHTYYVLAGALPVLTHNCGGSQPGHSDLCRCDPEKPRSEVVLDADSFEQARNQALDIVGPIDTGSWQRRQGTMESAVDTFGRDTGFTATSGGEYRSFRLDTDNRIGPHINVMTGKGASVRKWAIRFPGGSISTWLRRNV</sequence>
<dbReference type="GO" id="GO:0016539">
    <property type="term" value="P:intein-mediated protein splicing"/>
    <property type="evidence" value="ECO:0007669"/>
    <property type="project" value="InterPro"/>
</dbReference>
<dbReference type="PROSITE" id="PS50818">
    <property type="entry name" value="INTEIN_C_TER"/>
    <property type="match status" value="1"/>
</dbReference>
<dbReference type="SMART" id="SM00306">
    <property type="entry name" value="HintN"/>
    <property type="match status" value="1"/>
</dbReference>
<protein>
    <recommendedName>
        <fullName evidence="3">Hint domain-containing protein</fullName>
    </recommendedName>
</protein>
<feature type="region of interest" description="Disordered" evidence="2">
    <location>
        <begin position="1601"/>
        <end position="1637"/>
    </location>
</feature>
<feature type="region of interest" description="Disordered" evidence="2">
    <location>
        <begin position="1774"/>
        <end position="1802"/>
    </location>
</feature>
<feature type="region of interest" description="Disordered" evidence="2">
    <location>
        <begin position="1216"/>
        <end position="1237"/>
    </location>
</feature>
<dbReference type="EMBL" id="JAAGMN010001397">
    <property type="protein sequence ID" value="NEE07549.1"/>
    <property type="molecule type" value="Genomic_DNA"/>
</dbReference>
<dbReference type="PANTHER" id="PTHR32305:SF17">
    <property type="entry name" value="TRNA NUCLEASE WAPA"/>
    <property type="match status" value="1"/>
</dbReference>